<sequence length="63" mass="7376">MNTCPCCSSPMLRHARQHQVYWFCRSCWEEMPLLEVQNSPLTVLSRKQTAINSQPSVTFSFLR</sequence>
<proteinExistence type="predicted"/>
<dbReference type="RefSeq" id="WP_083625362.1">
    <property type="nucleotide sequence ID" value="NZ_LR734878.1"/>
</dbReference>
<accession>A0A7Z9E234</accession>
<dbReference type="EMBL" id="CZCU02000153">
    <property type="protein sequence ID" value="VXD23085.1"/>
    <property type="molecule type" value="Genomic_DNA"/>
</dbReference>
<evidence type="ECO:0000313" key="2">
    <source>
        <dbReference type="Proteomes" id="UP000184550"/>
    </source>
</evidence>
<dbReference type="AlphaFoldDB" id="A0A7Z9E234"/>
<reference evidence="1" key="1">
    <citation type="submission" date="2019-10" db="EMBL/GenBank/DDBJ databases">
        <authorList>
            <consortium name="Genoscope - CEA"/>
            <person name="William W."/>
        </authorList>
    </citation>
    <scope>NUCLEOTIDE SEQUENCE [LARGE SCALE GENOMIC DNA]</scope>
    <source>
        <strain evidence="1">BBR_PRJEB10992</strain>
    </source>
</reference>
<organism evidence="1 2">
    <name type="scientific">Planktothrix serta PCC 8927</name>
    <dbReference type="NCBI Taxonomy" id="671068"/>
    <lineage>
        <taxon>Bacteria</taxon>
        <taxon>Bacillati</taxon>
        <taxon>Cyanobacteriota</taxon>
        <taxon>Cyanophyceae</taxon>
        <taxon>Oscillatoriophycideae</taxon>
        <taxon>Oscillatoriales</taxon>
        <taxon>Microcoleaceae</taxon>
        <taxon>Planktothrix</taxon>
    </lineage>
</organism>
<evidence type="ECO:0000313" key="1">
    <source>
        <dbReference type="EMBL" id="VXD23085.1"/>
    </source>
</evidence>
<gene>
    <name evidence="1" type="ORF">PL8927_760272</name>
</gene>
<comment type="caution">
    <text evidence="1">The sequence shown here is derived from an EMBL/GenBank/DDBJ whole genome shotgun (WGS) entry which is preliminary data.</text>
</comment>
<name>A0A7Z9E234_9CYAN</name>
<keyword evidence="2" id="KW-1185">Reference proteome</keyword>
<dbReference type="Proteomes" id="UP000184550">
    <property type="component" value="Unassembled WGS sequence"/>
</dbReference>
<dbReference type="OrthoDB" id="495562at2"/>
<protein>
    <submittedName>
        <fullName evidence="1">Uncharacterized protein</fullName>
    </submittedName>
</protein>